<dbReference type="EMBL" id="SGPL01000174">
    <property type="protein sequence ID" value="THH16095.1"/>
    <property type="molecule type" value="Genomic_DNA"/>
</dbReference>
<dbReference type="AlphaFoldDB" id="A0A4S4LUY3"/>
<evidence type="ECO:0000313" key="2">
    <source>
        <dbReference type="EMBL" id="THH16095.1"/>
    </source>
</evidence>
<proteinExistence type="predicted"/>
<dbReference type="Proteomes" id="UP000310158">
    <property type="component" value="Unassembled WGS sequence"/>
</dbReference>
<feature type="region of interest" description="Disordered" evidence="1">
    <location>
        <begin position="78"/>
        <end position="109"/>
    </location>
</feature>
<name>A0A4S4LUY3_9AGAM</name>
<keyword evidence="3" id="KW-1185">Reference proteome</keyword>
<protein>
    <submittedName>
        <fullName evidence="2">Uncharacterized protein</fullName>
    </submittedName>
</protein>
<sequence>MLRWGLSTVRRLGGHDASALRVLRVSDTARHNTNRVDHVSDAVPPVTYERVAKDGAPAQQPTRSSRQPVVSAELDVGALAGPQVDTPPDDVRPPSDGARDREAPSSSSNRLRRPFAFDVLHAFLSPHNLTSPAPTVHTANTLRALYLSLPLDRIAKLSSRRLTDLISLFGTLSACDGPRSFSPSAHTNAFVVHMDQRSFRPWWNFILHLVRDKNKAGKKLLDLDYYWLLRARLACVDGIEVDAGEGSKLSKARHFYLRTDLQHTDLDVHAPYVRTLLSLQRPSATTEAVGWLCTFLSRDADLPPGLMTIFWDIIMGDKIAVPEPSKDKLLAAIWRRMSVIAQGKSDGLSEEVSDDNTASFSGGVTEDSALCVSAADLTRQVLTAIFPRNYPVGMPTPAQYRIHAWAVQEAQDLLTPLFTTSIRWRNLTLLALANHHTHMLSQAGSAFSSGGWDEKALIAADFRIVAVLAILERTGNTRTFSPDIQSFVRGVWRMWSEAVDDDRSVHPAIIRPLIASFVRLAARARDDDLRRRCLHLCGTGFWTFDVGDDFAKRQVQLLAVDFIVAAVMCGQRAWGDVVSTLPHFIAIPQWQANLMKNVFVRLADLDATLAYELFRAWSGRLDVPKEVSIPICVGLVTEGRMDLAAPLLAESKYRFVGEEGERVLGALLLSLAKAGNRYIDLELADMVSKALHELYQSKAPPAHFRGRISYALLALITSGCSSVALSTFQSIRSARPSYFPPSHIDNILRTLVTHRQFRKAFRLVENVEGTYPRHARRWRCRLLVRLAQEGSSRLAKRVSSGLMERSFGVALGRVMKLGGPSGSRKLQLVGFRVLRWLRRPQREEGPADMRHALHLLAQSRGVDAGRQVYAHLKVPDDRRVLGNIILNCCAMRPRRRDAENAREVMKMLARLAGEHGFVPDRVTTNIVVKAMLRWRSGFDGAQVRMLFDHLVQCGYPGGSRYSRDGEVPFGTARAEGAGVLKVPVPVPLAVRDGEKLQFVRHVRPLYKMFIKAFFVRGDAVAARIVVGILKDVEGQEVARARERSMRRMKNGNLDNGPIE</sequence>
<accession>A0A4S4LUY3</accession>
<gene>
    <name evidence="2" type="ORF">EW146_g4473</name>
</gene>
<feature type="compositionally biased region" description="Basic and acidic residues" evidence="1">
    <location>
        <begin position="89"/>
        <end position="103"/>
    </location>
</feature>
<reference evidence="2 3" key="1">
    <citation type="submission" date="2019-02" db="EMBL/GenBank/DDBJ databases">
        <title>Genome sequencing of the rare red list fungi Bondarzewia mesenterica.</title>
        <authorList>
            <person name="Buettner E."/>
            <person name="Kellner H."/>
        </authorList>
    </citation>
    <scope>NUCLEOTIDE SEQUENCE [LARGE SCALE GENOMIC DNA]</scope>
    <source>
        <strain evidence="2 3">DSM 108281</strain>
    </source>
</reference>
<organism evidence="2 3">
    <name type="scientific">Bondarzewia mesenterica</name>
    <dbReference type="NCBI Taxonomy" id="1095465"/>
    <lineage>
        <taxon>Eukaryota</taxon>
        <taxon>Fungi</taxon>
        <taxon>Dikarya</taxon>
        <taxon>Basidiomycota</taxon>
        <taxon>Agaricomycotina</taxon>
        <taxon>Agaricomycetes</taxon>
        <taxon>Russulales</taxon>
        <taxon>Bondarzewiaceae</taxon>
        <taxon>Bondarzewia</taxon>
    </lineage>
</organism>
<evidence type="ECO:0000256" key="1">
    <source>
        <dbReference type="SAM" id="MobiDB-lite"/>
    </source>
</evidence>
<evidence type="ECO:0000313" key="3">
    <source>
        <dbReference type="Proteomes" id="UP000310158"/>
    </source>
</evidence>
<dbReference type="OrthoDB" id="2565179at2759"/>
<comment type="caution">
    <text evidence="2">The sequence shown here is derived from an EMBL/GenBank/DDBJ whole genome shotgun (WGS) entry which is preliminary data.</text>
</comment>